<keyword evidence="3" id="KW-0862">Zinc</keyword>
<dbReference type="InterPro" id="IPR001841">
    <property type="entry name" value="Znf_RING"/>
</dbReference>
<dbReference type="OrthoDB" id="774873at2759"/>
<feature type="domain" description="RING-type" evidence="5">
    <location>
        <begin position="347"/>
        <end position="382"/>
    </location>
</feature>
<sequence>MTTTETMQTEDLYKQPIVQNNCSCESQIDEHKPLITSSNTISTQQENQKTKYTLNEAESVRQIRIRTLSHWPHFIPSKESMALSGWFSCNSNDRVICIYCNTICHEWNIDDDPMQVHTRLAPQCPFVLSMPTIQTTPKIINDILIEKFQPTNPAMAAISRREATFSNTIWPENSPKIEDLVRAGFYSTGVSNTVTCFYCNGSLHKWGPNDNPMIEHARWFPNCTYAKHLCGDDLYKKIQMSKKRMQPTQQPIRSDELSRIVAARLDLPVVQPLRSQYSLAIIKRCFEDQFRIKNDDFTSDVDLSMACLILKKQIDHIKGCKDKIITPSKEQQSKTSSQSPKQSFGECFICLTEEKQLACMPCGHLCACVPCGYALHSCPICRQKIQCFIRINS</sequence>
<evidence type="ECO:0000256" key="3">
    <source>
        <dbReference type="ARBA" id="ARBA00022833"/>
    </source>
</evidence>
<evidence type="ECO:0000313" key="7">
    <source>
        <dbReference type="EMBL" id="CAF1123674.1"/>
    </source>
</evidence>
<dbReference type="Proteomes" id="UP000663832">
    <property type="component" value="Unassembled WGS sequence"/>
</dbReference>
<gene>
    <name evidence="6" type="ORF">BJG266_LOCUS7191</name>
    <name evidence="7" type="ORF">QVE165_LOCUS21538</name>
</gene>
<evidence type="ECO:0000313" key="8">
    <source>
        <dbReference type="Proteomes" id="UP000663832"/>
    </source>
</evidence>
<evidence type="ECO:0000256" key="1">
    <source>
        <dbReference type="ARBA" id="ARBA00006672"/>
    </source>
</evidence>
<dbReference type="GO" id="GO:0008270">
    <property type="term" value="F:zinc ion binding"/>
    <property type="evidence" value="ECO:0007669"/>
    <property type="project" value="UniProtKB-KW"/>
</dbReference>
<dbReference type="PANTHER" id="PTHR10044:SF139">
    <property type="entry name" value="DEATH-ASSOCIATED INHIBITOR OF APOPTOSIS 2"/>
    <property type="match status" value="1"/>
</dbReference>
<dbReference type="InterPro" id="IPR013083">
    <property type="entry name" value="Znf_RING/FYVE/PHD"/>
</dbReference>
<evidence type="ECO:0000256" key="4">
    <source>
        <dbReference type="PROSITE-ProRule" id="PRU00175"/>
    </source>
</evidence>
<keyword evidence="8" id="KW-1185">Reference proteome</keyword>
<organism evidence="6 9">
    <name type="scientific">Adineta steineri</name>
    <dbReference type="NCBI Taxonomy" id="433720"/>
    <lineage>
        <taxon>Eukaryota</taxon>
        <taxon>Metazoa</taxon>
        <taxon>Spiralia</taxon>
        <taxon>Gnathifera</taxon>
        <taxon>Rotifera</taxon>
        <taxon>Eurotatoria</taxon>
        <taxon>Bdelloidea</taxon>
        <taxon>Adinetida</taxon>
        <taxon>Adinetidae</taxon>
        <taxon>Adineta</taxon>
    </lineage>
</organism>
<comment type="similarity">
    <text evidence="1">Belongs to the IAP family.</text>
</comment>
<dbReference type="SMART" id="SM00238">
    <property type="entry name" value="BIR"/>
    <property type="match status" value="2"/>
</dbReference>
<dbReference type="PROSITE" id="PS50143">
    <property type="entry name" value="BIR_REPEAT_2"/>
    <property type="match status" value="2"/>
</dbReference>
<dbReference type="CDD" id="cd00022">
    <property type="entry name" value="BIR"/>
    <property type="match status" value="2"/>
</dbReference>
<evidence type="ECO:0000313" key="6">
    <source>
        <dbReference type="EMBL" id="CAF0838660.1"/>
    </source>
</evidence>
<dbReference type="GO" id="GO:0005737">
    <property type="term" value="C:cytoplasm"/>
    <property type="evidence" value="ECO:0007669"/>
    <property type="project" value="TreeGrafter"/>
</dbReference>
<evidence type="ECO:0000259" key="5">
    <source>
        <dbReference type="PROSITE" id="PS50089"/>
    </source>
</evidence>
<accession>A0A813VM92</accession>
<dbReference type="AlphaFoldDB" id="A0A813VM92"/>
<dbReference type="Proteomes" id="UP000663877">
    <property type="component" value="Unassembled WGS sequence"/>
</dbReference>
<dbReference type="EMBL" id="CAJNOI010000021">
    <property type="protein sequence ID" value="CAF0838660.1"/>
    <property type="molecule type" value="Genomic_DNA"/>
</dbReference>
<protein>
    <recommendedName>
        <fullName evidence="5">RING-type domain-containing protein</fullName>
    </recommendedName>
</protein>
<keyword evidence="2 4" id="KW-0863">Zinc-finger</keyword>
<dbReference type="Gene3D" id="3.30.40.10">
    <property type="entry name" value="Zinc/RING finger domain, C3HC4 (zinc finger)"/>
    <property type="match status" value="1"/>
</dbReference>
<reference evidence="6" key="1">
    <citation type="submission" date="2021-02" db="EMBL/GenBank/DDBJ databases">
        <authorList>
            <person name="Nowell W R."/>
        </authorList>
    </citation>
    <scope>NUCLEOTIDE SEQUENCE</scope>
</reference>
<dbReference type="InterPro" id="IPR050784">
    <property type="entry name" value="IAP"/>
</dbReference>
<dbReference type="Pfam" id="PF00653">
    <property type="entry name" value="BIR"/>
    <property type="match status" value="2"/>
</dbReference>
<dbReference type="PROSITE" id="PS50089">
    <property type="entry name" value="ZF_RING_2"/>
    <property type="match status" value="1"/>
</dbReference>
<dbReference type="Pfam" id="PF13920">
    <property type="entry name" value="zf-C3HC4_3"/>
    <property type="match status" value="1"/>
</dbReference>
<dbReference type="GO" id="GO:0005634">
    <property type="term" value="C:nucleus"/>
    <property type="evidence" value="ECO:0007669"/>
    <property type="project" value="TreeGrafter"/>
</dbReference>
<dbReference type="PANTHER" id="PTHR10044">
    <property type="entry name" value="INHIBITOR OF APOPTOSIS"/>
    <property type="match status" value="1"/>
</dbReference>
<dbReference type="Gene3D" id="1.10.1170.10">
    <property type="entry name" value="Inhibitor Of Apoptosis Protein (2mihbC-IAP-1), Chain A"/>
    <property type="match status" value="2"/>
</dbReference>
<comment type="caution">
    <text evidence="6">The sequence shown here is derived from an EMBL/GenBank/DDBJ whole genome shotgun (WGS) entry which is preliminary data.</text>
</comment>
<keyword evidence="2 4" id="KW-0479">Metal-binding</keyword>
<dbReference type="SUPFAM" id="SSF57924">
    <property type="entry name" value="Inhibitor of apoptosis (IAP) repeat"/>
    <property type="match status" value="2"/>
</dbReference>
<dbReference type="EMBL" id="CAJNOM010000139">
    <property type="protein sequence ID" value="CAF1123674.1"/>
    <property type="molecule type" value="Genomic_DNA"/>
</dbReference>
<proteinExistence type="inferred from homology"/>
<evidence type="ECO:0000313" key="9">
    <source>
        <dbReference type="Proteomes" id="UP000663877"/>
    </source>
</evidence>
<evidence type="ECO:0000256" key="2">
    <source>
        <dbReference type="ARBA" id="ARBA00022771"/>
    </source>
</evidence>
<dbReference type="InterPro" id="IPR001370">
    <property type="entry name" value="BIR_rpt"/>
</dbReference>
<dbReference type="GO" id="GO:0051726">
    <property type="term" value="P:regulation of cell cycle"/>
    <property type="evidence" value="ECO:0007669"/>
    <property type="project" value="TreeGrafter"/>
</dbReference>
<name>A0A813VM92_9BILA</name>